<evidence type="ECO:0000313" key="5">
    <source>
        <dbReference type="Proteomes" id="UP000541857"/>
    </source>
</evidence>
<dbReference type="RefSeq" id="WP_182205465.1">
    <property type="nucleotide sequence ID" value="NZ_JACGLT010000007.1"/>
</dbReference>
<dbReference type="SUPFAM" id="SSF51126">
    <property type="entry name" value="Pectin lyase-like"/>
    <property type="match status" value="2"/>
</dbReference>
<feature type="domain" description="Secretion system C-terminal sorting" evidence="3">
    <location>
        <begin position="829"/>
        <end position="897"/>
    </location>
</feature>
<keyword evidence="1 2" id="KW-0732">Signal</keyword>
<dbReference type="NCBIfam" id="TIGR04183">
    <property type="entry name" value="Por_Secre_tail"/>
    <property type="match status" value="1"/>
</dbReference>
<reference evidence="4 5" key="1">
    <citation type="submission" date="2020-07" db="EMBL/GenBank/DDBJ databases">
        <title>Bacterium isolated from marine sediment.</title>
        <authorList>
            <person name="Shang D."/>
        </authorList>
    </citation>
    <scope>NUCLEOTIDE SEQUENCE [LARGE SCALE GENOMIC DNA]</scope>
    <source>
        <strain evidence="4 5">F6074</strain>
    </source>
</reference>
<evidence type="ECO:0000256" key="2">
    <source>
        <dbReference type="SAM" id="SignalP"/>
    </source>
</evidence>
<dbReference type="EMBL" id="JACGLT010000007">
    <property type="protein sequence ID" value="MBA6153164.1"/>
    <property type="molecule type" value="Genomic_DNA"/>
</dbReference>
<evidence type="ECO:0000256" key="1">
    <source>
        <dbReference type="ARBA" id="ARBA00022729"/>
    </source>
</evidence>
<keyword evidence="5" id="KW-1185">Reference proteome</keyword>
<proteinExistence type="predicted"/>
<accession>A0A7W2R3U8</accession>
<name>A0A7W2R3U8_9FLAO</name>
<evidence type="ECO:0000259" key="3">
    <source>
        <dbReference type="Pfam" id="PF18962"/>
    </source>
</evidence>
<gene>
    <name evidence="4" type="ORF">H3Z82_10540</name>
</gene>
<comment type="caution">
    <text evidence="4">The sequence shown here is derived from an EMBL/GenBank/DDBJ whole genome shotgun (WGS) entry which is preliminary data.</text>
</comment>
<dbReference type="Proteomes" id="UP000541857">
    <property type="component" value="Unassembled WGS sequence"/>
</dbReference>
<dbReference type="InterPro" id="IPR006626">
    <property type="entry name" value="PbH1"/>
</dbReference>
<dbReference type="SMART" id="SM00710">
    <property type="entry name" value="PbH1"/>
    <property type="match status" value="11"/>
</dbReference>
<sequence>MRNLLLFVLFANLTLFGYSQTTYTVNSTADLPDVNINDAICADANGNCTLRAAIQNANKTSTKDIIAFNISGTAPFTIVITGSELPAVTNPIIIDGRTQTGYTIKNSPVIEIDGSTLPIDNSGLRLLGVSNNSEIYGLSIGGFQRSAVAPYYTGGYGIYVRTQNTTVQGNYLGLKPDGTTLNRNEWGVFFLDSGNNKVGGTGAFEGNVVSGNYSGGVTFQGIGCSDNVVQGNLLGTDATGLLARGNRFNLQFLDAPNNIVGGNTPAARNIISAGVNDRFGDDEAEVEDGTGMSISGVNSTNITIIGNYIGTDITGTAALPNTRGGILLLFGANNITIGGEGAGEGNIISGNGFKSSGEPFFGGIYFQGGETSPVVSNTIIGNYIGMDATGNVAMPNSIGIYINVGSNNNTIGGTTPNARNIISGNTYEGIGARYGDNNQIIGNYIGLNSSGNAPLPNATGIWLYQNSTNNSIGGANSLDRNIISGNSIRGIIASGSSHNIQNNYIGLNPNGDGIIKNNSEGLVLFGALADTQISENVISGNGISSTSGRNVLFQGASDAHFFSNMVGTLPDGITGVANPGGGVVLLNSSNNIIGGDDEIKGNIIAGNTAKGINLILACNNNSIDNNKIGVGADGTTNIGNGSSGIEISGDIVGGTIANNIIANSPRGVYLNPSSGIATQIRISQNSIYNNAIIGIDLGGATTNDVGDADAGVNNLQNTPEISDITYLGGNSIEITFEVTSAMTNSTYPLLIEFFGALNGQGKFFIGSDSYTAPGAKTITIDLPSGYDPSDYENIVATATDANGNTSEFGVNVSYTLSISKFENQIVKFYPNPVTNKLFIQSPSSNNYHLKLVNTLGQVVLSQKSNSASAELDMSSLSRGLYVLNVLDEKRNSQTIKIIKN</sequence>
<protein>
    <submittedName>
        <fullName evidence="4">T9SS type A sorting domain-containing protein</fullName>
    </submittedName>
</protein>
<dbReference type="InterPro" id="IPR026444">
    <property type="entry name" value="Secre_tail"/>
</dbReference>
<feature type="signal peptide" evidence="2">
    <location>
        <begin position="1"/>
        <end position="21"/>
    </location>
</feature>
<feature type="chain" id="PRO_5031117368" evidence="2">
    <location>
        <begin position="22"/>
        <end position="900"/>
    </location>
</feature>
<dbReference type="AlphaFoldDB" id="A0A7W2R3U8"/>
<organism evidence="4 5">
    <name type="scientific">Gelidibacter maritimus</name>
    <dbReference type="NCBI Taxonomy" id="2761487"/>
    <lineage>
        <taxon>Bacteria</taxon>
        <taxon>Pseudomonadati</taxon>
        <taxon>Bacteroidota</taxon>
        <taxon>Flavobacteriia</taxon>
        <taxon>Flavobacteriales</taxon>
        <taxon>Flavobacteriaceae</taxon>
        <taxon>Gelidibacter</taxon>
    </lineage>
</organism>
<dbReference type="Pfam" id="PF18962">
    <property type="entry name" value="Por_Secre_tail"/>
    <property type="match status" value="1"/>
</dbReference>
<evidence type="ECO:0000313" key="4">
    <source>
        <dbReference type="EMBL" id="MBA6153164.1"/>
    </source>
</evidence>
<dbReference type="InterPro" id="IPR011050">
    <property type="entry name" value="Pectin_lyase_fold/virulence"/>
</dbReference>